<dbReference type="Proteomes" id="UP001497644">
    <property type="component" value="Chromosome 5"/>
</dbReference>
<evidence type="ECO:0000313" key="1">
    <source>
        <dbReference type="EMBL" id="CAL1684275.1"/>
    </source>
</evidence>
<dbReference type="AlphaFoldDB" id="A0AAV2NUR2"/>
<keyword evidence="2" id="KW-1185">Reference proteome</keyword>
<name>A0AAV2NUR2_9HYME</name>
<reference evidence="1" key="1">
    <citation type="submission" date="2024-04" db="EMBL/GenBank/DDBJ databases">
        <authorList>
            <consortium name="Molecular Ecology Group"/>
        </authorList>
    </citation>
    <scope>NUCLEOTIDE SEQUENCE</scope>
</reference>
<dbReference type="EMBL" id="OZ034828">
    <property type="protein sequence ID" value="CAL1684275.1"/>
    <property type="molecule type" value="Genomic_DNA"/>
</dbReference>
<gene>
    <name evidence="1" type="ORF">LPLAT_LOCUS9936</name>
</gene>
<protein>
    <submittedName>
        <fullName evidence="1">Uncharacterized protein</fullName>
    </submittedName>
</protein>
<evidence type="ECO:0000313" key="2">
    <source>
        <dbReference type="Proteomes" id="UP001497644"/>
    </source>
</evidence>
<sequence>MARQTSKARRTRRRIRNVLRSSRYPFRRGIPFRSLPDLNLAPGVADALLVYSHHWLRDADSGSHSRTRKNCL</sequence>
<proteinExistence type="predicted"/>
<accession>A0AAV2NUR2</accession>
<organism evidence="1 2">
    <name type="scientific">Lasius platythorax</name>
    <dbReference type="NCBI Taxonomy" id="488582"/>
    <lineage>
        <taxon>Eukaryota</taxon>
        <taxon>Metazoa</taxon>
        <taxon>Ecdysozoa</taxon>
        <taxon>Arthropoda</taxon>
        <taxon>Hexapoda</taxon>
        <taxon>Insecta</taxon>
        <taxon>Pterygota</taxon>
        <taxon>Neoptera</taxon>
        <taxon>Endopterygota</taxon>
        <taxon>Hymenoptera</taxon>
        <taxon>Apocrita</taxon>
        <taxon>Aculeata</taxon>
        <taxon>Formicoidea</taxon>
        <taxon>Formicidae</taxon>
        <taxon>Formicinae</taxon>
        <taxon>Lasius</taxon>
        <taxon>Lasius</taxon>
    </lineage>
</organism>